<sequence length="785" mass="88257">MLTNYIKIAFRNLQKNKGFTAINIIGLAIGMASSFLIMLWAYNQISYDRIYKKTDQLYVVGNKGILDGITRVYFSTPKPFGPAASGAFPEIASISRLEFSKNFLMTVGDKKLKPGNGAFVDQSFIEMFELPLLSGDKTTILKSPSEIVLTEKLAKSIFGSTDVLGKMIRIDSTEMLSVSGVLKDIPSNSRFRNHNYFLSWKFLEKIGWSDQNWGNNSTQTFIELNEGVNFIDFQNKIKGFYQQHGDTKNEVYLQAISQSWLYNKFENGIAIGGRVDLVIIFLSIAGIILLIACINFMNLSTAQSEKRAKEVGVRKVVGATKSSLITQFLVEALIMSFIASFIAVILLLIILPYFNDLIGTQLSFNLKSPYLWISIFLFSLFTGVLAGSYPAFFLSSFKPTRILKGGLQKIAGGMSARKILVVFQFTMAIVFILISIIAAKQIQHGLHRESGFDKEKLIYINDDGDLKKNYSKIKKELLDQGIATSVSRSKSPITENWSGNIMEWEGKPIDNTTQFNRISTDEDFITTFGLTLITGRDFDLQKFPTDSSAMILNESAAKEMNFNDPIGQIVHDEGRDWHIIGVIKDYIQESPFGSITPMVIEGAYGWSAFTNIRFHPQLPTQEALKKTEEIFKKYNPDYPFEFKFVDEAYAQKFEETKTLGLLANLFTGLTIFISCLGLFGLSAYMAENRTKEIGIRKVLGASILSVTNLLSKEFIYLILISCVVAFPIAYWLMDKFLSKFDYKTNISWNIFFITGLSAIFIAFLSVSYQSIKAALANPVNSLRDE</sequence>
<dbReference type="GO" id="GO:0022857">
    <property type="term" value="F:transmembrane transporter activity"/>
    <property type="evidence" value="ECO:0007669"/>
    <property type="project" value="TreeGrafter"/>
</dbReference>
<feature type="domain" description="MacB-like periplasmic core" evidence="8">
    <location>
        <begin position="511"/>
        <end position="593"/>
    </location>
</feature>
<feature type="domain" description="ABC3 transporter permease C-terminal" evidence="7">
    <location>
        <begin position="283"/>
        <end position="397"/>
    </location>
</feature>
<evidence type="ECO:0000256" key="3">
    <source>
        <dbReference type="ARBA" id="ARBA00022692"/>
    </source>
</evidence>
<comment type="caution">
    <text evidence="9">The sequence shown here is derived from an EMBL/GenBank/DDBJ whole genome shotgun (WGS) entry which is preliminary data.</text>
</comment>
<keyword evidence="3 6" id="KW-0812">Transmembrane</keyword>
<feature type="transmembrane region" description="Helical" evidence="6">
    <location>
        <begin position="661"/>
        <end position="686"/>
    </location>
</feature>
<gene>
    <name evidence="9" type="ORF">DCO56_05275</name>
</gene>
<feature type="transmembrane region" description="Helical" evidence="6">
    <location>
        <begin position="277"/>
        <end position="299"/>
    </location>
</feature>
<evidence type="ECO:0000259" key="7">
    <source>
        <dbReference type="Pfam" id="PF02687"/>
    </source>
</evidence>
<keyword evidence="10" id="KW-1185">Reference proteome</keyword>
<dbReference type="Proteomes" id="UP000250831">
    <property type="component" value="Unassembled WGS sequence"/>
</dbReference>
<feature type="transmembrane region" description="Helical" evidence="6">
    <location>
        <begin position="21"/>
        <end position="42"/>
    </location>
</feature>
<evidence type="ECO:0000259" key="8">
    <source>
        <dbReference type="Pfam" id="PF12704"/>
    </source>
</evidence>
<feature type="domain" description="ABC3 transporter permease C-terminal" evidence="7">
    <location>
        <begin position="665"/>
        <end position="775"/>
    </location>
</feature>
<dbReference type="PANTHER" id="PTHR30572">
    <property type="entry name" value="MEMBRANE COMPONENT OF TRANSPORTER-RELATED"/>
    <property type="match status" value="1"/>
</dbReference>
<evidence type="ECO:0000313" key="9">
    <source>
        <dbReference type="EMBL" id="PUV26361.1"/>
    </source>
</evidence>
<feature type="domain" description="MacB-like periplasmic core" evidence="8">
    <location>
        <begin position="20"/>
        <end position="238"/>
    </location>
</feature>
<comment type="subcellular location">
    <subcellularLocation>
        <location evidence="1">Cell membrane</location>
        <topology evidence="1">Multi-pass membrane protein</topology>
    </subcellularLocation>
</comment>
<organism evidence="9 10">
    <name type="scientific">Sphingobacterium athyrii</name>
    <dbReference type="NCBI Taxonomy" id="2152717"/>
    <lineage>
        <taxon>Bacteria</taxon>
        <taxon>Pseudomonadati</taxon>
        <taxon>Bacteroidota</taxon>
        <taxon>Sphingobacteriia</taxon>
        <taxon>Sphingobacteriales</taxon>
        <taxon>Sphingobacteriaceae</taxon>
        <taxon>Sphingobacterium</taxon>
    </lineage>
</organism>
<dbReference type="OrthoDB" id="1451596at2"/>
<dbReference type="AlphaFoldDB" id="A0A363P0C0"/>
<accession>A0A363P0C0</accession>
<evidence type="ECO:0000256" key="6">
    <source>
        <dbReference type="SAM" id="Phobius"/>
    </source>
</evidence>
<dbReference type="RefSeq" id="WP_108632651.1">
    <property type="nucleotide sequence ID" value="NZ_QCXX01000001.1"/>
</dbReference>
<feature type="transmembrane region" description="Helical" evidence="6">
    <location>
        <begin position="328"/>
        <end position="351"/>
    </location>
</feature>
<dbReference type="InterPro" id="IPR025857">
    <property type="entry name" value="MacB_PCD"/>
</dbReference>
<keyword evidence="2" id="KW-1003">Cell membrane</keyword>
<feature type="transmembrane region" description="Helical" evidence="6">
    <location>
        <begin position="419"/>
        <end position="439"/>
    </location>
</feature>
<name>A0A363P0C0_9SPHI</name>
<keyword evidence="4 6" id="KW-1133">Transmembrane helix</keyword>
<evidence type="ECO:0000256" key="5">
    <source>
        <dbReference type="ARBA" id="ARBA00023136"/>
    </source>
</evidence>
<dbReference type="InterPro" id="IPR050250">
    <property type="entry name" value="Macrolide_Exporter_MacB"/>
</dbReference>
<evidence type="ECO:0000256" key="2">
    <source>
        <dbReference type="ARBA" id="ARBA00022475"/>
    </source>
</evidence>
<dbReference type="GO" id="GO:0005886">
    <property type="term" value="C:plasma membrane"/>
    <property type="evidence" value="ECO:0007669"/>
    <property type="project" value="UniProtKB-SubCell"/>
</dbReference>
<keyword evidence="5 6" id="KW-0472">Membrane</keyword>
<reference evidence="9 10" key="1">
    <citation type="submission" date="2018-04" db="EMBL/GenBank/DDBJ databases">
        <title>Sphingobacterium sp. M46 Genome.</title>
        <authorList>
            <person name="Cheng J."/>
            <person name="Li Y."/>
        </authorList>
    </citation>
    <scope>NUCLEOTIDE SEQUENCE [LARGE SCALE GENOMIC DNA]</scope>
    <source>
        <strain evidence="9 10">M46</strain>
    </source>
</reference>
<evidence type="ECO:0000313" key="10">
    <source>
        <dbReference type="Proteomes" id="UP000250831"/>
    </source>
</evidence>
<proteinExistence type="predicted"/>
<dbReference type="PANTHER" id="PTHR30572:SF18">
    <property type="entry name" value="ABC-TYPE MACROLIDE FAMILY EXPORT SYSTEM PERMEASE COMPONENT 2"/>
    <property type="match status" value="1"/>
</dbReference>
<dbReference type="Pfam" id="PF12704">
    <property type="entry name" value="MacB_PCD"/>
    <property type="match status" value="2"/>
</dbReference>
<dbReference type="InterPro" id="IPR003838">
    <property type="entry name" value="ABC3_permease_C"/>
</dbReference>
<dbReference type="Pfam" id="PF02687">
    <property type="entry name" value="FtsX"/>
    <property type="match status" value="2"/>
</dbReference>
<evidence type="ECO:0000256" key="1">
    <source>
        <dbReference type="ARBA" id="ARBA00004651"/>
    </source>
</evidence>
<dbReference type="EMBL" id="QCXX01000001">
    <property type="protein sequence ID" value="PUV26361.1"/>
    <property type="molecule type" value="Genomic_DNA"/>
</dbReference>
<feature type="transmembrane region" description="Helical" evidence="6">
    <location>
        <begin position="745"/>
        <end position="766"/>
    </location>
</feature>
<feature type="transmembrane region" description="Helical" evidence="6">
    <location>
        <begin position="714"/>
        <end position="733"/>
    </location>
</feature>
<feature type="transmembrane region" description="Helical" evidence="6">
    <location>
        <begin position="371"/>
        <end position="394"/>
    </location>
</feature>
<protein>
    <submittedName>
        <fullName evidence="9">ABC transporter permease</fullName>
    </submittedName>
</protein>
<evidence type="ECO:0000256" key="4">
    <source>
        <dbReference type="ARBA" id="ARBA00022989"/>
    </source>
</evidence>